<comment type="similarity">
    <text evidence="2 6">Belongs to the sodium:solute symporter (SSF) (TC 2.A.21) family.</text>
</comment>
<feature type="transmembrane region" description="Helical" evidence="7">
    <location>
        <begin position="72"/>
        <end position="97"/>
    </location>
</feature>
<dbReference type="InterPro" id="IPR001734">
    <property type="entry name" value="Na/solute_symporter"/>
</dbReference>
<evidence type="ECO:0000313" key="8">
    <source>
        <dbReference type="EMBL" id="ACD58812.1"/>
    </source>
</evidence>
<gene>
    <name evidence="8" type="ordered locus">PXO_00679</name>
</gene>
<feature type="transmembrane region" description="Helical" evidence="7">
    <location>
        <begin position="313"/>
        <end position="333"/>
    </location>
</feature>
<dbReference type="CDD" id="cd10325">
    <property type="entry name" value="SLC5sbd_vSGLT"/>
    <property type="match status" value="1"/>
</dbReference>
<dbReference type="Gene3D" id="1.20.1730.10">
    <property type="entry name" value="Sodium/glucose cotransporter"/>
    <property type="match status" value="1"/>
</dbReference>
<dbReference type="Pfam" id="PF00474">
    <property type="entry name" value="SSF"/>
    <property type="match status" value="1"/>
</dbReference>
<reference evidence="8 9" key="1">
    <citation type="journal article" date="2008" name="BMC Genomics">
        <title>Genome sequence and rapid evolution of the rice pathogen Xanthomonas oryzae pv. oryzae PXO99A.</title>
        <authorList>
            <person name="Salzberg S.L."/>
            <person name="Sommer D.D."/>
            <person name="Schatz M.C."/>
            <person name="Phillippy A.M."/>
            <person name="Rabinowicz P.D."/>
            <person name="Tsuge S."/>
            <person name="Furutani A."/>
            <person name="Ochiai H."/>
            <person name="Delcher A.L."/>
            <person name="Kelley D."/>
            <person name="Madupu R."/>
            <person name="Puiu D."/>
            <person name="Radune D."/>
            <person name="Shumway M."/>
            <person name="Trapnell C."/>
            <person name="Aparna G."/>
            <person name="Jha G."/>
            <person name="Pandey A."/>
            <person name="Patil P.B."/>
            <person name="Ishihara H."/>
            <person name="Meyer D.F."/>
            <person name="Szurek B."/>
            <person name="Verdier V."/>
            <person name="Koebnik R."/>
            <person name="Dow J.M."/>
            <person name="Ryan R.P."/>
            <person name="Hirata H."/>
            <person name="Tsuyumu S."/>
            <person name="Won Lee S."/>
            <person name="Seo Y.S."/>
            <person name="Sriariyanum M."/>
            <person name="Ronald P.C."/>
            <person name="Sonti R.V."/>
            <person name="Van Sluys M.A."/>
            <person name="Leach J.E."/>
            <person name="White F.F."/>
            <person name="Bogdanove A.J."/>
        </authorList>
    </citation>
    <scope>NUCLEOTIDE SEQUENCE [LARGE SCALE GENOMIC DNA]</scope>
    <source>
        <strain evidence="8 9">PXO99A</strain>
    </source>
</reference>
<dbReference type="HOGENOM" id="CLU_018808_9_3_6"/>
<evidence type="ECO:0000256" key="1">
    <source>
        <dbReference type="ARBA" id="ARBA00004141"/>
    </source>
</evidence>
<accession>A0A0K0GKP0</accession>
<evidence type="ECO:0000256" key="3">
    <source>
        <dbReference type="ARBA" id="ARBA00022692"/>
    </source>
</evidence>
<dbReference type="GO" id="GO:0005886">
    <property type="term" value="C:plasma membrane"/>
    <property type="evidence" value="ECO:0007669"/>
    <property type="project" value="TreeGrafter"/>
</dbReference>
<dbReference type="KEGG" id="xop:PXO_00679"/>
<keyword evidence="4 7" id="KW-1133">Transmembrane helix</keyword>
<proteinExistence type="inferred from homology"/>
<feature type="transmembrane region" description="Helical" evidence="7">
    <location>
        <begin position="258"/>
        <end position="278"/>
    </location>
</feature>
<dbReference type="NCBIfam" id="TIGR00813">
    <property type="entry name" value="sss"/>
    <property type="match status" value="1"/>
</dbReference>
<dbReference type="InterPro" id="IPR038377">
    <property type="entry name" value="Na/Glc_symporter_sf"/>
</dbReference>
<evidence type="ECO:0000256" key="2">
    <source>
        <dbReference type="ARBA" id="ARBA00006434"/>
    </source>
</evidence>
<dbReference type="PROSITE" id="PS50283">
    <property type="entry name" value="NA_SOLUT_SYMP_3"/>
    <property type="match status" value="1"/>
</dbReference>
<comment type="subcellular location">
    <subcellularLocation>
        <location evidence="1">Membrane</location>
        <topology evidence="1">Multi-pass membrane protein</topology>
    </subcellularLocation>
</comment>
<dbReference type="PANTHER" id="PTHR11819:SF195">
    <property type="entry name" value="SODIUM_GLUCOSE COTRANSPORTER 4"/>
    <property type="match status" value="1"/>
</dbReference>
<feature type="transmembrane region" description="Helical" evidence="7">
    <location>
        <begin position="450"/>
        <end position="468"/>
    </location>
</feature>
<dbReference type="Proteomes" id="UP000001740">
    <property type="component" value="Chromosome"/>
</dbReference>
<evidence type="ECO:0000256" key="7">
    <source>
        <dbReference type="SAM" id="Phobius"/>
    </source>
</evidence>
<feature type="transmembrane region" description="Helical" evidence="7">
    <location>
        <begin position="399"/>
        <end position="429"/>
    </location>
</feature>
<dbReference type="GO" id="GO:0005412">
    <property type="term" value="F:D-glucose:sodium symporter activity"/>
    <property type="evidence" value="ECO:0007669"/>
    <property type="project" value="TreeGrafter"/>
</dbReference>
<feature type="transmembrane region" description="Helical" evidence="7">
    <location>
        <begin position="354"/>
        <end position="379"/>
    </location>
</feature>
<feature type="transmembrane region" description="Helical" evidence="7">
    <location>
        <begin position="530"/>
        <end position="550"/>
    </location>
</feature>
<organism evidence="8 9">
    <name type="scientific">Xanthomonas oryzae pv. oryzae (strain PXO99A)</name>
    <dbReference type="NCBI Taxonomy" id="360094"/>
    <lineage>
        <taxon>Bacteria</taxon>
        <taxon>Pseudomonadati</taxon>
        <taxon>Pseudomonadota</taxon>
        <taxon>Gammaproteobacteria</taxon>
        <taxon>Lysobacterales</taxon>
        <taxon>Lysobacteraceae</taxon>
        <taxon>Xanthomonas</taxon>
    </lineage>
</organism>
<keyword evidence="3 7" id="KW-0812">Transmembrane</keyword>
<feature type="transmembrane region" description="Helical" evidence="7">
    <location>
        <begin position="229"/>
        <end position="246"/>
    </location>
</feature>
<keyword evidence="5 7" id="KW-0472">Membrane</keyword>
<feature type="transmembrane region" description="Helical" evidence="7">
    <location>
        <begin position="480"/>
        <end position="498"/>
    </location>
</feature>
<sequence length="592" mass="64584">MKQARRHCWRRGIAATLIGGVISRRGTRASIGRDGLQLRFAALPWRTRCVAAAFCRFVKRSTRTPRARQESAVGLATLDIVIVLVYLTGIFVLAQWVSREKAGHSKSAEDYFLASKSLPWWAIGASLIAANISAEQIIGMAGSGYAIGLAIASYEWMAALTLLIVGKFFLPIFLRNGIYTMPQFLEQRYGKWIRTLMAVFWLLLYVFVNLTSILWLGSIAVSQVTGMDQTLALALIGVFALVYQLYGGLKAVALTDIVQVTLLVLGGLLVAALTLARIGDGAGVLEGFQHLWNAHPEHFHMILTKDNPFYKDLPGLSVLLGGLWVMNISYWGFNQYIIQRALAAKNIGEAQKGMVFAAFLKLLMPLVIVVPGIAAVVLAPDLAKPDQAYPTMMQLLPTGMLGLVFAALVAAIVASLASKINSVATIFTLDFYAKFRPQTEQKQLVRVGRIVAAVSVLIGILTARPLLGNFDQGFQFIQEFTGFFTPGVVVIFMLGLFWKRANEAGALTAAIGSVVLSFVLKFAWPELPFMDRIGVVFVAALMLAVLVSLLTPATQARDLIRTNEVAYGTTLSFKIGAAGVIAILIVLYTVFW</sequence>
<feature type="transmembrane region" description="Helical" evidence="7">
    <location>
        <begin position="571"/>
        <end position="591"/>
    </location>
</feature>
<name>A0A0K0GKP0_XANOP</name>
<dbReference type="PANTHER" id="PTHR11819">
    <property type="entry name" value="SOLUTE CARRIER FAMILY 5"/>
    <property type="match status" value="1"/>
</dbReference>
<dbReference type="eggNOG" id="COG4146">
    <property type="taxonomic scope" value="Bacteria"/>
</dbReference>
<evidence type="ECO:0000256" key="6">
    <source>
        <dbReference type="RuleBase" id="RU362091"/>
    </source>
</evidence>
<evidence type="ECO:0000256" key="5">
    <source>
        <dbReference type="ARBA" id="ARBA00023136"/>
    </source>
</evidence>
<dbReference type="FunFam" id="1.20.1730.10:FF:000023">
    <property type="entry name" value="Sodium transporter"/>
    <property type="match status" value="1"/>
</dbReference>
<evidence type="ECO:0000313" key="9">
    <source>
        <dbReference type="Proteomes" id="UP000001740"/>
    </source>
</evidence>
<dbReference type="AlphaFoldDB" id="A0A0K0GKP0"/>
<dbReference type="EMBL" id="CP000967">
    <property type="protein sequence ID" value="ACD58812.1"/>
    <property type="molecule type" value="Genomic_DNA"/>
</dbReference>
<feature type="transmembrane region" description="Helical" evidence="7">
    <location>
        <begin position="505"/>
        <end position="524"/>
    </location>
</feature>
<evidence type="ECO:0000256" key="4">
    <source>
        <dbReference type="ARBA" id="ARBA00022989"/>
    </source>
</evidence>
<protein>
    <submittedName>
        <fullName evidence="8">Sodium/glucose cotransport protein</fullName>
    </submittedName>
</protein>
<feature type="transmembrane region" description="Helical" evidence="7">
    <location>
        <begin position="195"/>
        <end position="217"/>
    </location>
</feature>
<feature type="transmembrane region" description="Helical" evidence="7">
    <location>
        <begin position="145"/>
        <end position="174"/>
    </location>
</feature>